<feature type="compositionally biased region" description="Polar residues" evidence="1">
    <location>
        <begin position="90"/>
        <end position="104"/>
    </location>
</feature>
<dbReference type="EMBL" id="CALNXJ010000013">
    <property type="protein sequence ID" value="CAH3112991.1"/>
    <property type="molecule type" value="Genomic_DNA"/>
</dbReference>
<dbReference type="AlphaFoldDB" id="A0AAU9WFQ2"/>
<feature type="region of interest" description="Disordered" evidence="1">
    <location>
        <begin position="467"/>
        <end position="497"/>
    </location>
</feature>
<name>A0AAU9WFQ2_9CNID</name>
<keyword evidence="4" id="KW-1185">Reference proteome</keyword>
<feature type="non-terminal residue" evidence="3">
    <location>
        <position position="1"/>
    </location>
</feature>
<feature type="compositionally biased region" description="Basic and acidic residues" evidence="1">
    <location>
        <begin position="477"/>
        <end position="497"/>
    </location>
</feature>
<keyword evidence="2" id="KW-0472">Membrane</keyword>
<evidence type="ECO:0000313" key="3">
    <source>
        <dbReference type="EMBL" id="CAH3112991.1"/>
    </source>
</evidence>
<accession>A0AAU9WFQ2</accession>
<feature type="compositionally biased region" description="Low complexity" evidence="1">
    <location>
        <begin position="145"/>
        <end position="163"/>
    </location>
</feature>
<evidence type="ECO:0000313" key="4">
    <source>
        <dbReference type="Proteomes" id="UP001159428"/>
    </source>
</evidence>
<keyword evidence="2" id="KW-1133">Transmembrane helix</keyword>
<feature type="compositionally biased region" description="Polar residues" evidence="1">
    <location>
        <begin position="195"/>
        <end position="207"/>
    </location>
</feature>
<feature type="region of interest" description="Disordered" evidence="1">
    <location>
        <begin position="35"/>
        <end position="69"/>
    </location>
</feature>
<comment type="caution">
    <text evidence="3">The sequence shown here is derived from an EMBL/GenBank/DDBJ whole genome shotgun (WGS) entry which is preliminary data.</text>
</comment>
<feature type="transmembrane region" description="Helical" evidence="2">
    <location>
        <begin position="301"/>
        <end position="322"/>
    </location>
</feature>
<feature type="compositionally biased region" description="Polar residues" evidence="1">
    <location>
        <begin position="467"/>
        <end position="476"/>
    </location>
</feature>
<evidence type="ECO:0000256" key="1">
    <source>
        <dbReference type="SAM" id="MobiDB-lite"/>
    </source>
</evidence>
<dbReference type="Proteomes" id="UP001159428">
    <property type="component" value="Unassembled WGS sequence"/>
</dbReference>
<organism evidence="3 4">
    <name type="scientific">Pocillopora meandrina</name>
    <dbReference type="NCBI Taxonomy" id="46732"/>
    <lineage>
        <taxon>Eukaryota</taxon>
        <taxon>Metazoa</taxon>
        <taxon>Cnidaria</taxon>
        <taxon>Anthozoa</taxon>
        <taxon>Hexacorallia</taxon>
        <taxon>Scleractinia</taxon>
        <taxon>Astrocoeniina</taxon>
        <taxon>Pocilloporidae</taxon>
        <taxon>Pocillopora</taxon>
    </lineage>
</organism>
<gene>
    <name evidence="3" type="ORF">PMEA_00004744</name>
</gene>
<proteinExistence type="predicted"/>
<feature type="compositionally biased region" description="Polar residues" evidence="1">
    <location>
        <begin position="48"/>
        <end position="62"/>
    </location>
</feature>
<feature type="compositionally biased region" description="Basic and acidic residues" evidence="1">
    <location>
        <begin position="264"/>
        <end position="281"/>
    </location>
</feature>
<sequence>GKSQPSTFPEEADVPTALPLVSDIDGYQGIADEFIEGSSKNFEESPSERPTISTKNVQSNADEPNGLKGLKKEFKHGRLNLKDLYKQSEPLLTTSASGKNNVQNPKRKQKRPRIDNEVDPEEINTASESGSGELYHLNEKTIYEKLPPLSKTSSSKGMSSNSNIQVTEGSLESDIQLTGTSNPVQKKKLIIVETPSKSSLSHGQSPKQMPKPIQKPLDDVDVESESGYGESSGGGSENPENGKSGDKPFDVPVSEVRWTGLAVAHDRSHGRGTGRAKDKPNHGTKKSHGDPMMVTLLQATFIAGGILLVSVTFAFFVFAWPARKYYSQMCKRMNTDQESGQRENVELTSIKVDKAHPPENEYEMPLPPPPMKTFTMAYTLNAVPGISNDTSFGVLIPVNSTASGKEGVSNDASSGVVIPVHSTASGKKGVKGPKVGALAPVTSKAAKQVAGNLVSLVNAHFTLGGNEQTYSGGTAHQQHEERKLTGPEADDRRRDSRNWETRRLIKEESSHRRDSLVDSITIAKSIIADSTKNRKFEERASRRRHIIKECNQGSESETALKRKRVSFADELETAYSVIAPDSIYRQRLENSKEKRLAIREQTSGKRRASLADDIEIAKSIIFESPKKYALPVSLVQQMIALGLEPKEYLSYSLDIAKPVIQNDCGATGKVFKYGVKNF</sequence>
<reference evidence="3 4" key="1">
    <citation type="submission" date="2022-05" db="EMBL/GenBank/DDBJ databases">
        <authorList>
            <consortium name="Genoscope - CEA"/>
            <person name="William W."/>
        </authorList>
    </citation>
    <scope>NUCLEOTIDE SEQUENCE [LARGE SCALE GENOMIC DNA]</scope>
</reference>
<keyword evidence="2" id="KW-0812">Transmembrane</keyword>
<protein>
    <submittedName>
        <fullName evidence="3">Uncharacterized protein</fullName>
    </submittedName>
</protein>
<feature type="compositionally biased region" description="Polar residues" evidence="1">
    <location>
        <begin position="164"/>
        <end position="184"/>
    </location>
</feature>
<evidence type="ECO:0000256" key="2">
    <source>
        <dbReference type="SAM" id="Phobius"/>
    </source>
</evidence>
<feature type="region of interest" description="Disordered" evidence="1">
    <location>
        <begin position="89"/>
        <end position="290"/>
    </location>
</feature>